<sequence>MYEKIKAVIPLESSPEIFTNFAHELGLKRQMAFDDIYSLTEPDLMAFLPRPMKSIILLFPVNEFFDATKKKEGENDDEPIDSPDGPVIWFKQIISNACGLYALLHSLANNPDCLTEGSVLKEFLSLNKREDGKYNDEPTADFMLSISELYHKNSKQGQTEAPLPEATVDLHFITFIAHGGKIFELDGSRNSAHCLGPARGEDLLDEDLVKGRVQWYMDHADEKMKHQFSLMGMGPSWD</sequence>
<feature type="site" description="Transition state stabilizer" evidence="7">
    <location>
        <position position="92"/>
    </location>
</feature>
<dbReference type="PROSITE" id="PS00140">
    <property type="entry name" value="UCH_1"/>
    <property type="match status" value="1"/>
</dbReference>
<dbReference type="eggNOG" id="KOG1415">
    <property type="taxonomic scope" value="Eukaryota"/>
</dbReference>
<evidence type="ECO:0000256" key="7">
    <source>
        <dbReference type="PROSITE-ProRule" id="PRU01393"/>
    </source>
</evidence>
<dbReference type="SUPFAM" id="SSF54001">
    <property type="entry name" value="Cysteine proteinases"/>
    <property type="match status" value="1"/>
</dbReference>
<feature type="site" description="Important for enzyme activity" evidence="7">
    <location>
        <position position="186"/>
    </location>
</feature>
<feature type="domain" description="UCH catalytic" evidence="9">
    <location>
        <begin position="7"/>
        <end position="235"/>
    </location>
</feature>
<keyword evidence="11" id="KW-1185">Reference proteome</keyword>
<evidence type="ECO:0000256" key="8">
    <source>
        <dbReference type="RuleBase" id="RU361215"/>
    </source>
</evidence>
<dbReference type="GO" id="GO:0006511">
    <property type="term" value="P:ubiquitin-dependent protein catabolic process"/>
    <property type="evidence" value="ECO:0007669"/>
    <property type="project" value="UniProtKB-UniRule"/>
</dbReference>
<keyword evidence="4 7" id="KW-0833">Ubl conjugation pathway</keyword>
<dbReference type="FunCoup" id="G8JVZ5">
    <property type="interactions" value="527"/>
</dbReference>
<dbReference type="Gene3D" id="3.40.532.10">
    <property type="entry name" value="Peptidase C12, ubiquitin carboxyl-terminal hydrolase"/>
    <property type="match status" value="1"/>
</dbReference>
<gene>
    <name evidence="10" type="ordered locus">Ecym_7162</name>
</gene>
<dbReference type="InParanoid" id="G8JVZ5"/>
<dbReference type="GO" id="GO:0016579">
    <property type="term" value="P:protein deubiquitination"/>
    <property type="evidence" value="ECO:0007669"/>
    <property type="project" value="TreeGrafter"/>
</dbReference>
<proteinExistence type="inferred from homology"/>
<evidence type="ECO:0000256" key="2">
    <source>
        <dbReference type="ARBA" id="ARBA00009326"/>
    </source>
</evidence>
<evidence type="ECO:0000259" key="9">
    <source>
        <dbReference type="PROSITE" id="PS52048"/>
    </source>
</evidence>
<dbReference type="OrthoDB" id="427186at2759"/>
<evidence type="ECO:0000256" key="6">
    <source>
        <dbReference type="ARBA" id="ARBA00022807"/>
    </source>
</evidence>
<keyword evidence="3 7" id="KW-0645">Protease</keyword>
<name>G8JVZ5_ERECY</name>
<dbReference type="STRING" id="931890.G8JVZ5"/>
<evidence type="ECO:0000313" key="11">
    <source>
        <dbReference type="Proteomes" id="UP000006790"/>
    </source>
</evidence>
<dbReference type="HOGENOM" id="CLU_054406_0_2_1"/>
<dbReference type="PANTHER" id="PTHR10589">
    <property type="entry name" value="UBIQUITIN CARBOXYL-TERMINAL HYDROLASE"/>
    <property type="match status" value="1"/>
</dbReference>
<dbReference type="OMA" id="TCFVQAP"/>
<dbReference type="InterPro" id="IPR038765">
    <property type="entry name" value="Papain-like_cys_pep_sf"/>
</dbReference>
<feature type="active site" description="Nucleophile" evidence="7">
    <location>
        <position position="98"/>
    </location>
</feature>
<evidence type="ECO:0000256" key="5">
    <source>
        <dbReference type="ARBA" id="ARBA00022801"/>
    </source>
</evidence>
<dbReference type="Pfam" id="PF01088">
    <property type="entry name" value="Peptidase_C12"/>
    <property type="match status" value="1"/>
</dbReference>
<dbReference type="GO" id="GO:0005737">
    <property type="term" value="C:cytoplasm"/>
    <property type="evidence" value="ECO:0007669"/>
    <property type="project" value="TreeGrafter"/>
</dbReference>
<dbReference type="KEGG" id="erc:Ecym_7162"/>
<organism evidence="10 11">
    <name type="scientific">Eremothecium cymbalariae (strain CBS 270.75 / DBVPG 7215 / KCTC 17166 / NRRL Y-17582)</name>
    <name type="common">Yeast</name>
    <dbReference type="NCBI Taxonomy" id="931890"/>
    <lineage>
        <taxon>Eukaryota</taxon>
        <taxon>Fungi</taxon>
        <taxon>Dikarya</taxon>
        <taxon>Ascomycota</taxon>
        <taxon>Saccharomycotina</taxon>
        <taxon>Saccharomycetes</taxon>
        <taxon>Saccharomycetales</taxon>
        <taxon>Saccharomycetaceae</taxon>
        <taxon>Eremothecium</taxon>
    </lineage>
</organism>
<accession>G8JVZ5</accession>
<dbReference type="PROSITE" id="PS52048">
    <property type="entry name" value="UCH_DOMAIN"/>
    <property type="match status" value="1"/>
</dbReference>
<reference evidence="11" key="1">
    <citation type="journal article" date="2012" name="G3 (Bethesda)">
        <title>Pichia sorbitophila, an interspecies yeast hybrid reveals early steps of genome resolution following polyploidization.</title>
        <authorList>
            <person name="Leh Louis V."/>
            <person name="Despons L."/>
            <person name="Friedrich A."/>
            <person name="Martin T."/>
            <person name="Durrens P."/>
            <person name="Casaregola S."/>
            <person name="Neuveglise C."/>
            <person name="Fairhead C."/>
            <person name="Marck C."/>
            <person name="Cruz J.A."/>
            <person name="Straub M.L."/>
            <person name="Kugler V."/>
            <person name="Sacerdot C."/>
            <person name="Uzunov Z."/>
            <person name="Thierry A."/>
            <person name="Weiss S."/>
            <person name="Bleykasten C."/>
            <person name="De Montigny J."/>
            <person name="Jacques N."/>
            <person name="Jung P."/>
            <person name="Lemaire M."/>
            <person name="Mallet S."/>
            <person name="Morel G."/>
            <person name="Richard G.F."/>
            <person name="Sarkar A."/>
            <person name="Savel G."/>
            <person name="Schacherer J."/>
            <person name="Seret M.L."/>
            <person name="Talla E."/>
            <person name="Samson G."/>
            <person name="Jubin C."/>
            <person name="Poulain J."/>
            <person name="Vacherie B."/>
            <person name="Barbe V."/>
            <person name="Pelletier E."/>
            <person name="Sherman D.J."/>
            <person name="Westhof E."/>
            <person name="Weissenbach J."/>
            <person name="Baret P.V."/>
            <person name="Wincker P."/>
            <person name="Gaillardin C."/>
            <person name="Dujon B."/>
            <person name="Souciet J.L."/>
        </authorList>
    </citation>
    <scope>NUCLEOTIDE SEQUENCE [LARGE SCALE GENOMIC DNA]</scope>
    <source>
        <strain evidence="11">CBS 270.75 / DBVPG 7215 / KCTC 17166 / NRRL Y-17582</strain>
    </source>
</reference>
<dbReference type="InterPro" id="IPR036959">
    <property type="entry name" value="Peptidase_C12_UCH_sf"/>
</dbReference>
<protein>
    <recommendedName>
        <fullName evidence="8">Ubiquitin carboxyl-terminal hydrolase</fullName>
        <ecNumber evidence="8">3.4.19.12</ecNumber>
    </recommendedName>
</protein>
<comment type="similarity">
    <text evidence="2 7 8">Belongs to the peptidase C12 family.</text>
</comment>
<dbReference type="GeneID" id="11469430"/>
<dbReference type="PRINTS" id="PR00707">
    <property type="entry name" value="UBCTHYDRLASE"/>
</dbReference>
<evidence type="ECO:0000256" key="4">
    <source>
        <dbReference type="ARBA" id="ARBA00022786"/>
    </source>
</evidence>
<dbReference type="EMBL" id="CP002503">
    <property type="protein sequence ID" value="AET41010.1"/>
    <property type="molecule type" value="Genomic_DNA"/>
</dbReference>
<dbReference type="PANTHER" id="PTHR10589:SF17">
    <property type="entry name" value="UBIQUITIN CARBOXYL-TERMINAL HYDROLASE"/>
    <property type="match status" value="1"/>
</dbReference>
<keyword evidence="6 7" id="KW-0788">Thiol protease</keyword>
<evidence type="ECO:0000256" key="3">
    <source>
        <dbReference type="ARBA" id="ARBA00022670"/>
    </source>
</evidence>
<dbReference type="InterPro" id="IPR057254">
    <property type="entry name" value="UCH_AS"/>
</dbReference>
<dbReference type="Proteomes" id="UP000006790">
    <property type="component" value="Chromosome 7"/>
</dbReference>
<dbReference type="InterPro" id="IPR001578">
    <property type="entry name" value="Peptidase_C12_UCH"/>
</dbReference>
<dbReference type="EC" id="3.4.19.12" evidence="8"/>
<dbReference type="GO" id="GO:0004843">
    <property type="term" value="F:cysteine-type deubiquitinase activity"/>
    <property type="evidence" value="ECO:0007669"/>
    <property type="project" value="UniProtKB-UniRule"/>
</dbReference>
<keyword evidence="5 7" id="KW-0378">Hydrolase</keyword>
<comment type="catalytic activity">
    <reaction evidence="1 7 8">
        <text>Thiol-dependent hydrolysis of ester, thioester, amide, peptide and isopeptide bonds formed by the C-terminal Gly of ubiquitin (a 76-residue protein attached to proteins as an intracellular targeting signal).</text>
        <dbReference type="EC" id="3.4.19.12"/>
    </reaction>
</comment>
<dbReference type="MEROPS" id="C12.002"/>
<feature type="active site" description="Proton donor" evidence="7">
    <location>
        <position position="171"/>
    </location>
</feature>
<evidence type="ECO:0000313" key="10">
    <source>
        <dbReference type="EMBL" id="AET41010.1"/>
    </source>
</evidence>
<dbReference type="RefSeq" id="XP_003647827.1">
    <property type="nucleotide sequence ID" value="XM_003647779.1"/>
</dbReference>
<evidence type="ECO:0000256" key="1">
    <source>
        <dbReference type="ARBA" id="ARBA00000707"/>
    </source>
</evidence>
<dbReference type="AlphaFoldDB" id="G8JVZ5"/>